<gene>
    <name evidence="1" type="ORF">SRO942_LOCUS46710</name>
</gene>
<dbReference type="AlphaFoldDB" id="A0A8S2YAQ0"/>
<organism evidence="1 2">
    <name type="scientific">Didymodactylos carnosus</name>
    <dbReference type="NCBI Taxonomy" id="1234261"/>
    <lineage>
        <taxon>Eukaryota</taxon>
        <taxon>Metazoa</taxon>
        <taxon>Spiralia</taxon>
        <taxon>Gnathifera</taxon>
        <taxon>Rotifera</taxon>
        <taxon>Eurotatoria</taxon>
        <taxon>Bdelloidea</taxon>
        <taxon>Philodinida</taxon>
        <taxon>Philodinidae</taxon>
        <taxon>Didymodactylos</taxon>
    </lineage>
</organism>
<evidence type="ECO:0000313" key="1">
    <source>
        <dbReference type="EMBL" id="CAF4543959.1"/>
    </source>
</evidence>
<dbReference type="EMBL" id="CAJOBC010114248">
    <property type="protein sequence ID" value="CAF4543959.1"/>
    <property type="molecule type" value="Genomic_DNA"/>
</dbReference>
<accession>A0A8S2YAQ0</accession>
<reference evidence="1" key="1">
    <citation type="submission" date="2021-02" db="EMBL/GenBank/DDBJ databases">
        <authorList>
            <person name="Nowell W R."/>
        </authorList>
    </citation>
    <scope>NUCLEOTIDE SEQUENCE</scope>
</reference>
<comment type="caution">
    <text evidence="1">The sequence shown here is derived from an EMBL/GenBank/DDBJ whole genome shotgun (WGS) entry which is preliminary data.</text>
</comment>
<proteinExistence type="predicted"/>
<evidence type="ECO:0008006" key="3">
    <source>
        <dbReference type="Google" id="ProtNLM"/>
    </source>
</evidence>
<name>A0A8S2YAQ0_9BILA</name>
<dbReference type="OrthoDB" id="7553812at2759"/>
<dbReference type="Proteomes" id="UP000681722">
    <property type="component" value="Unassembled WGS sequence"/>
</dbReference>
<protein>
    <recommendedName>
        <fullName evidence="3">CCHC-type domain-containing protein</fullName>
    </recommendedName>
</protein>
<evidence type="ECO:0000313" key="2">
    <source>
        <dbReference type="Proteomes" id="UP000681722"/>
    </source>
</evidence>
<sequence length="319" mass="36667">MKSVGLSIDIIQFTCDLKSTYSDISKVIRLKNQKQNDTKLVKLEFIKPNQRDEILSRGKIMVDSLTYVVEEYLAPARVLICSKCCGIGHFRKQCQQNDETCKVCGLSCVDLASHQCSQQLKCIHCGGNHSSNELKCPVVKEFRAQLTKRLLSIPSTDSHFRPQLSDFPVLNSAQYPTIVNNKNWYNRNNNDEQTLTKLNDIIVSISKLNDKIEDLSLKTDKCEESITQQNRMVKETEKQIFLVSNNMKEFNANIKQLEIIFKRHENCLNNVIYPILTDVIKFVVEHNQINGRPRDADLGYRLERLRNQLKNGLEGKNCL</sequence>